<proteinExistence type="inferred from homology"/>
<dbReference type="InterPro" id="IPR000225">
    <property type="entry name" value="Armadillo"/>
</dbReference>
<evidence type="ECO:0000256" key="2">
    <source>
        <dbReference type="ARBA" id="ARBA00022448"/>
    </source>
</evidence>
<dbReference type="GO" id="GO:0015031">
    <property type="term" value="P:protein transport"/>
    <property type="evidence" value="ECO:0007669"/>
    <property type="project" value="UniProtKB-KW"/>
</dbReference>
<gene>
    <name evidence="5" type="ORF">Vbra_19582</name>
</gene>
<dbReference type="PhylomeDB" id="A0A0G4H3P8"/>
<protein>
    <submittedName>
        <fullName evidence="5">Uncharacterized protein</fullName>
    </submittedName>
</protein>
<dbReference type="AlphaFoldDB" id="A0A0G4H3P8"/>
<evidence type="ECO:0000256" key="4">
    <source>
        <dbReference type="PROSITE-ProRule" id="PRU00259"/>
    </source>
</evidence>
<keyword evidence="2" id="KW-0813">Transport</keyword>
<comment type="similarity">
    <text evidence="1">Belongs to the importin alpha family.</text>
</comment>
<name>A0A0G4H3P8_VITBC</name>
<dbReference type="InterPro" id="IPR011989">
    <property type="entry name" value="ARM-like"/>
</dbReference>
<dbReference type="OrthoDB" id="7537227at2759"/>
<dbReference type="Pfam" id="PF00514">
    <property type="entry name" value="Arm"/>
    <property type="match status" value="2"/>
</dbReference>
<dbReference type="InParanoid" id="A0A0G4H3P8"/>
<dbReference type="PANTHER" id="PTHR23316">
    <property type="entry name" value="IMPORTIN ALPHA"/>
    <property type="match status" value="1"/>
</dbReference>
<dbReference type="InterPro" id="IPR016024">
    <property type="entry name" value="ARM-type_fold"/>
</dbReference>
<keyword evidence="3" id="KW-0653">Protein transport</keyword>
<evidence type="ECO:0000256" key="1">
    <source>
        <dbReference type="ARBA" id="ARBA00010394"/>
    </source>
</evidence>
<keyword evidence="6" id="KW-1185">Reference proteome</keyword>
<organism evidence="5 6">
    <name type="scientific">Vitrella brassicaformis (strain CCMP3155)</name>
    <dbReference type="NCBI Taxonomy" id="1169540"/>
    <lineage>
        <taxon>Eukaryota</taxon>
        <taxon>Sar</taxon>
        <taxon>Alveolata</taxon>
        <taxon>Colpodellida</taxon>
        <taxon>Vitrellaceae</taxon>
        <taxon>Vitrella</taxon>
    </lineage>
</organism>
<dbReference type="Gene3D" id="1.25.10.10">
    <property type="entry name" value="Leucine-rich Repeat Variant"/>
    <property type="match status" value="1"/>
</dbReference>
<dbReference type="STRING" id="1169540.A0A0G4H3P8"/>
<accession>A0A0G4H3P8</accession>
<dbReference type="EMBL" id="CDMY01000973">
    <property type="protein sequence ID" value="CEM38246.1"/>
    <property type="molecule type" value="Genomic_DNA"/>
</dbReference>
<reference evidence="5 6" key="1">
    <citation type="submission" date="2014-11" db="EMBL/GenBank/DDBJ databases">
        <authorList>
            <person name="Zhu J."/>
            <person name="Qi W."/>
            <person name="Song R."/>
        </authorList>
    </citation>
    <scope>NUCLEOTIDE SEQUENCE [LARGE SCALE GENOMIC DNA]</scope>
</reference>
<dbReference type="VEuPathDB" id="CryptoDB:Vbra_19582"/>
<dbReference type="SMART" id="SM00185">
    <property type="entry name" value="ARM"/>
    <property type="match status" value="3"/>
</dbReference>
<dbReference type="SUPFAM" id="SSF48371">
    <property type="entry name" value="ARM repeat"/>
    <property type="match status" value="1"/>
</dbReference>
<sequence length="360" mass="38755">MLDRPTGDLAVRPPRVLPETAAFVAFRRYREPSVTACTHDGQAWRREIWASSVALRTLDEMDSGGTAEAVSTTDGHPSPQAVLAKARDLYKSIGTQEAYDHAVQQRGLEALEADITAVISDICHLIASASEPQVRTDVVRQLVQLLSIKRLDGTIEQKAIDAGVLPALVEQLSGCEEVQRQAALALGELAITHGDLVVDAGAVPPLVQLVSSANDYLREVAIGALCIITTESSTRRDAVLAAGVLQPLLKAMRESSVIRVLHLGARLLGILLSVSENSPPPLSHWPSWPPSCPSWSVSSPSRSRTSSCCNLQKGPSDTLGRSVPGLVLRLAVPMLIVRRWSSVAPWPRSSDSCSRQPNRE</sequence>
<evidence type="ECO:0000256" key="3">
    <source>
        <dbReference type="ARBA" id="ARBA00022927"/>
    </source>
</evidence>
<dbReference type="Proteomes" id="UP000041254">
    <property type="component" value="Unassembled WGS sequence"/>
</dbReference>
<dbReference type="PROSITE" id="PS50176">
    <property type="entry name" value="ARM_REPEAT"/>
    <property type="match status" value="1"/>
</dbReference>
<feature type="repeat" description="ARM" evidence="4">
    <location>
        <begin position="201"/>
        <end position="243"/>
    </location>
</feature>
<evidence type="ECO:0000313" key="6">
    <source>
        <dbReference type="Proteomes" id="UP000041254"/>
    </source>
</evidence>
<evidence type="ECO:0000313" key="5">
    <source>
        <dbReference type="EMBL" id="CEM38246.1"/>
    </source>
</evidence>